<dbReference type="NCBIfam" id="TIGR02227">
    <property type="entry name" value="sigpep_I_bact"/>
    <property type="match status" value="1"/>
</dbReference>
<dbReference type="EC" id="3.4.21.89" evidence="4 12"/>
<evidence type="ECO:0000256" key="11">
    <source>
        <dbReference type="PIRSR" id="PIRSR600223-1"/>
    </source>
</evidence>
<dbReference type="GO" id="GO:0005886">
    <property type="term" value="C:plasma membrane"/>
    <property type="evidence" value="ECO:0007669"/>
    <property type="project" value="UniProtKB-SubCell"/>
</dbReference>
<evidence type="ECO:0000256" key="10">
    <source>
        <dbReference type="ARBA" id="ARBA00023136"/>
    </source>
</evidence>
<evidence type="ECO:0000256" key="6">
    <source>
        <dbReference type="ARBA" id="ARBA00022670"/>
    </source>
</evidence>
<evidence type="ECO:0000256" key="8">
    <source>
        <dbReference type="ARBA" id="ARBA00022801"/>
    </source>
</evidence>
<comment type="catalytic activity">
    <reaction evidence="1 12">
        <text>Cleavage of hydrophobic, N-terminal signal or leader sequences from secreted and periplasmic proteins.</text>
        <dbReference type="EC" id="3.4.21.89"/>
    </reaction>
</comment>
<keyword evidence="17" id="KW-1185">Reference proteome</keyword>
<comment type="subcellular location">
    <subcellularLocation>
        <location evidence="2">Cell membrane</location>
        <topology evidence="2">Single-pass type II membrane protein</topology>
    </subcellularLocation>
    <subcellularLocation>
        <location evidence="12">Membrane</location>
        <topology evidence="12">Single-pass type II membrane protein</topology>
    </subcellularLocation>
</comment>
<dbReference type="Proteomes" id="UP000287296">
    <property type="component" value="Unassembled WGS sequence"/>
</dbReference>
<keyword evidence="8 12" id="KW-0378">Hydrolase</keyword>
<sequence>MKESTKKEMVSWVKSFAIAIILAFICRQFLFSPTTVFGESMAPSFLDHDRVIISKTSKIQLFDVIVFRAPDAENEHYIKRVIGLPGDSIEMKNDVLYINGKAYKEPYLDENKRNNPSNSLTEDFSLLEKTGKNKVPENMLFVMGDNRLNSKDSRTFGFISNDSVIGEVKFRFYPLNEIGMPK</sequence>
<dbReference type="GO" id="GO:0006465">
    <property type="term" value="P:signal peptide processing"/>
    <property type="evidence" value="ECO:0007669"/>
    <property type="project" value="InterPro"/>
</dbReference>
<dbReference type="OrthoDB" id="9802919at2"/>
<reference evidence="14 17" key="2">
    <citation type="submission" date="2021-03" db="EMBL/GenBank/DDBJ databases">
        <title>Antimicrobial resistance genes in bacteria isolated from Japanese honey, and their potential for conferring macrolide and lincosamide resistance in the American foulbrood pathogen Paenibacillus larvae.</title>
        <authorList>
            <person name="Okamoto M."/>
            <person name="Kumagai M."/>
            <person name="Kanamori H."/>
            <person name="Takamatsu D."/>
        </authorList>
    </citation>
    <scope>NUCLEOTIDE SEQUENCE [LARGE SCALE GENOMIC DNA]</scope>
    <source>
        <strain evidence="14 17">J6TS1</strain>
    </source>
</reference>
<dbReference type="Gene3D" id="2.10.109.10">
    <property type="entry name" value="Umud Fragment, subunit A"/>
    <property type="match status" value="1"/>
</dbReference>
<dbReference type="EMBL" id="BORJ01000015">
    <property type="protein sequence ID" value="GIN98605.1"/>
    <property type="molecule type" value="Genomic_DNA"/>
</dbReference>
<evidence type="ECO:0000313" key="16">
    <source>
        <dbReference type="Proteomes" id="UP000287296"/>
    </source>
</evidence>
<dbReference type="InterPro" id="IPR019758">
    <property type="entry name" value="Pept_S26A_signal_pept_1_CS"/>
</dbReference>
<evidence type="ECO:0000256" key="1">
    <source>
        <dbReference type="ARBA" id="ARBA00000677"/>
    </source>
</evidence>
<keyword evidence="6 12" id="KW-0645">Protease</keyword>
<dbReference type="GO" id="GO:0009003">
    <property type="term" value="F:signal peptidase activity"/>
    <property type="evidence" value="ECO:0007669"/>
    <property type="project" value="UniProtKB-EC"/>
</dbReference>
<dbReference type="AlphaFoldDB" id="A0A429XAQ9"/>
<dbReference type="PANTHER" id="PTHR43390">
    <property type="entry name" value="SIGNAL PEPTIDASE I"/>
    <property type="match status" value="1"/>
</dbReference>
<keyword evidence="9" id="KW-1133">Transmembrane helix</keyword>
<accession>A0A429XAQ9</accession>
<feature type="active site" evidence="11">
    <location>
        <position position="79"/>
    </location>
</feature>
<gene>
    <name evidence="15" type="primary">lepB</name>
    <name evidence="15" type="ORF">D5F11_006540</name>
    <name evidence="14" type="ORF">J6TS1_44750</name>
</gene>
<dbReference type="PROSITE" id="PS00761">
    <property type="entry name" value="SPASE_I_3"/>
    <property type="match status" value="1"/>
</dbReference>
<feature type="active site" evidence="11">
    <location>
        <position position="40"/>
    </location>
</feature>
<evidence type="ECO:0000256" key="9">
    <source>
        <dbReference type="ARBA" id="ARBA00022989"/>
    </source>
</evidence>
<keyword evidence="5" id="KW-1003">Cell membrane</keyword>
<keyword evidence="10" id="KW-0472">Membrane</keyword>
<comment type="caution">
    <text evidence="15">The sequence shown here is derived from an EMBL/GenBank/DDBJ whole genome shotgun (WGS) entry which is preliminary data.</text>
</comment>
<dbReference type="PANTHER" id="PTHR43390:SF1">
    <property type="entry name" value="CHLOROPLAST PROCESSING PEPTIDASE"/>
    <property type="match status" value="1"/>
</dbReference>
<evidence type="ECO:0000256" key="4">
    <source>
        <dbReference type="ARBA" id="ARBA00013208"/>
    </source>
</evidence>
<dbReference type="GO" id="GO:0004252">
    <property type="term" value="F:serine-type endopeptidase activity"/>
    <property type="evidence" value="ECO:0007669"/>
    <property type="project" value="InterPro"/>
</dbReference>
<evidence type="ECO:0000259" key="13">
    <source>
        <dbReference type="Pfam" id="PF10502"/>
    </source>
</evidence>
<dbReference type="FunFam" id="2.10.109.10:FF:000008">
    <property type="entry name" value="Signal peptidase I"/>
    <property type="match status" value="1"/>
</dbReference>
<protein>
    <recommendedName>
        <fullName evidence="4 12">Signal peptidase I</fullName>
        <ecNumber evidence="4 12">3.4.21.89</ecNumber>
    </recommendedName>
</protein>
<comment type="similarity">
    <text evidence="3 12">Belongs to the peptidase S26 family.</text>
</comment>
<evidence type="ECO:0000256" key="3">
    <source>
        <dbReference type="ARBA" id="ARBA00009370"/>
    </source>
</evidence>
<evidence type="ECO:0000256" key="5">
    <source>
        <dbReference type="ARBA" id="ARBA00022475"/>
    </source>
</evidence>
<organism evidence="15 16">
    <name type="scientific">Siminovitchia terrae</name>
    <name type="common">Bacillus terrae</name>
    <dbReference type="NCBI Taxonomy" id="1914933"/>
    <lineage>
        <taxon>Bacteria</taxon>
        <taxon>Bacillati</taxon>
        <taxon>Bacillota</taxon>
        <taxon>Bacilli</taxon>
        <taxon>Bacillales</taxon>
        <taxon>Bacillaceae</taxon>
        <taxon>Siminovitchia</taxon>
    </lineage>
</organism>
<evidence type="ECO:0000313" key="15">
    <source>
        <dbReference type="EMBL" id="RST60490.1"/>
    </source>
</evidence>
<name>A0A429XAQ9_SIMTE</name>
<dbReference type="PRINTS" id="PR00727">
    <property type="entry name" value="LEADERPTASE"/>
</dbReference>
<dbReference type="InterPro" id="IPR019533">
    <property type="entry name" value="Peptidase_S26"/>
</dbReference>
<evidence type="ECO:0000313" key="14">
    <source>
        <dbReference type="EMBL" id="GIN98605.1"/>
    </source>
</evidence>
<evidence type="ECO:0000256" key="12">
    <source>
        <dbReference type="RuleBase" id="RU362042"/>
    </source>
</evidence>
<dbReference type="InterPro" id="IPR036286">
    <property type="entry name" value="LexA/Signal_pep-like_sf"/>
</dbReference>
<evidence type="ECO:0000313" key="17">
    <source>
        <dbReference type="Proteomes" id="UP000680670"/>
    </source>
</evidence>
<dbReference type="SUPFAM" id="SSF51306">
    <property type="entry name" value="LexA/Signal peptidase"/>
    <property type="match status" value="1"/>
</dbReference>
<evidence type="ECO:0000256" key="7">
    <source>
        <dbReference type="ARBA" id="ARBA00022692"/>
    </source>
</evidence>
<dbReference type="Proteomes" id="UP000680670">
    <property type="component" value="Unassembled WGS sequence"/>
</dbReference>
<dbReference type="InterPro" id="IPR019757">
    <property type="entry name" value="Pept_S26A_signal_pept_1_Lys-AS"/>
</dbReference>
<feature type="domain" description="Peptidase S26" evidence="13">
    <location>
        <begin position="10"/>
        <end position="173"/>
    </location>
</feature>
<dbReference type="CDD" id="cd06530">
    <property type="entry name" value="S26_SPase_I"/>
    <property type="match status" value="1"/>
</dbReference>
<dbReference type="EMBL" id="QYTW02000004">
    <property type="protein sequence ID" value="RST60490.1"/>
    <property type="molecule type" value="Genomic_DNA"/>
</dbReference>
<reference evidence="15 16" key="1">
    <citation type="submission" date="2018-12" db="EMBL/GenBank/DDBJ databases">
        <authorList>
            <person name="Sun L."/>
            <person name="Chen Z."/>
        </authorList>
    </citation>
    <scope>NUCLEOTIDE SEQUENCE [LARGE SCALE GENOMIC DNA]</scope>
    <source>
        <strain evidence="15 16">LMG 29736</strain>
    </source>
</reference>
<dbReference type="Pfam" id="PF10502">
    <property type="entry name" value="Peptidase_S26"/>
    <property type="match status" value="1"/>
</dbReference>
<dbReference type="RefSeq" id="WP_120115425.1">
    <property type="nucleotide sequence ID" value="NZ_BORI01000009.1"/>
</dbReference>
<evidence type="ECO:0000256" key="2">
    <source>
        <dbReference type="ARBA" id="ARBA00004401"/>
    </source>
</evidence>
<keyword evidence="7" id="KW-0812">Transmembrane</keyword>
<dbReference type="InterPro" id="IPR000223">
    <property type="entry name" value="Pept_S26A_signal_pept_1"/>
</dbReference>
<dbReference type="PROSITE" id="PS00760">
    <property type="entry name" value="SPASE_I_2"/>
    <property type="match status" value="1"/>
</dbReference>
<proteinExistence type="inferred from homology"/>